<name>A0ABU8R0G7_9PSED</name>
<dbReference type="RefSeq" id="WP_339548041.1">
    <property type="nucleotide sequence ID" value="NZ_JBBHLD010000001.1"/>
</dbReference>
<gene>
    <name evidence="1" type="ORF">V7V80_01510</name>
</gene>
<evidence type="ECO:0000313" key="2">
    <source>
        <dbReference type="Proteomes" id="UP001377692"/>
    </source>
</evidence>
<comment type="caution">
    <text evidence="1">The sequence shown here is derived from an EMBL/GenBank/DDBJ whole genome shotgun (WGS) entry which is preliminary data.</text>
</comment>
<accession>A0ABU8R0G7</accession>
<keyword evidence="2" id="KW-1185">Reference proteome</keyword>
<sequence length="168" mass="18717">MQNYSDNWRLLTTLTAEVAATHQSAVARDYSEHAHAQMLGCFLAHAKLTTPNLGRDGVKALFAGEQAWPLQDGTCRWVRVDVSVDQLEELGVIAFYGVSDFAALTHSYAELIGSMSYFGFQHCVDSTPSVVPQPNSNLWVTREYRTRGRASITVYHLLLNMRSPATHD</sequence>
<evidence type="ECO:0000313" key="1">
    <source>
        <dbReference type="EMBL" id="MEJ5903359.1"/>
    </source>
</evidence>
<dbReference type="Proteomes" id="UP001377692">
    <property type="component" value="Unassembled WGS sequence"/>
</dbReference>
<dbReference type="EMBL" id="JBBHLD010000001">
    <property type="protein sequence ID" value="MEJ5903359.1"/>
    <property type="molecule type" value="Genomic_DNA"/>
</dbReference>
<reference evidence="1 2" key="1">
    <citation type="submission" date="2024-02" db="EMBL/GenBank/DDBJ databases">
        <title>Identification of pathogenicity and growth-promoting functions of Pseudomonas putida variants.</title>
        <authorList>
            <person name="Sun J."/>
        </authorList>
    </citation>
    <scope>NUCLEOTIDE SEQUENCE [LARGE SCALE GENOMIC DNA]</scope>
    <source>
        <strain evidence="1 2">A04</strain>
    </source>
</reference>
<protein>
    <submittedName>
        <fullName evidence="1">Uncharacterized protein</fullName>
    </submittedName>
</protein>
<organism evidence="1 2">
    <name type="scientific">Pseudomonas kermanshahensis</name>
    <dbReference type="NCBI Taxonomy" id="2745482"/>
    <lineage>
        <taxon>Bacteria</taxon>
        <taxon>Pseudomonadati</taxon>
        <taxon>Pseudomonadota</taxon>
        <taxon>Gammaproteobacteria</taxon>
        <taxon>Pseudomonadales</taxon>
        <taxon>Pseudomonadaceae</taxon>
        <taxon>Pseudomonas</taxon>
    </lineage>
</organism>
<proteinExistence type="predicted"/>